<gene>
    <name evidence="5" type="ORF">GWK16_13885</name>
</gene>
<protein>
    <submittedName>
        <fullName evidence="5">ABC transporter substrate-binding protein</fullName>
    </submittedName>
</protein>
<dbReference type="CDD" id="cd06327">
    <property type="entry name" value="PBP1_SBP-like"/>
    <property type="match status" value="1"/>
</dbReference>
<dbReference type="GO" id="GO:0006865">
    <property type="term" value="P:amino acid transport"/>
    <property type="evidence" value="ECO:0007669"/>
    <property type="project" value="UniProtKB-KW"/>
</dbReference>
<dbReference type="Pfam" id="PF13458">
    <property type="entry name" value="Peripla_BP_6"/>
    <property type="match status" value="1"/>
</dbReference>
<dbReference type="AlphaFoldDB" id="A0A848EG49"/>
<feature type="domain" description="Leucine-binding protein" evidence="4">
    <location>
        <begin position="28"/>
        <end position="367"/>
    </location>
</feature>
<dbReference type="PANTHER" id="PTHR30483:SF6">
    <property type="entry name" value="PERIPLASMIC BINDING PROTEIN OF ABC TRANSPORTER FOR NATURAL AMINO ACIDS"/>
    <property type="match status" value="1"/>
</dbReference>
<evidence type="ECO:0000313" key="6">
    <source>
        <dbReference type="Proteomes" id="UP000548582"/>
    </source>
</evidence>
<keyword evidence="2" id="KW-0732">Signal</keyword>
<organism evidence="5 6">
    <name type="scientific">Neoroseomonas marina</name>
    <dbReference type="NCBI Taxonomy" id="1232220"/>
    <lineage>
        <taxon>Bacteria</taxon>
        <taxon>Pseudomonadati</taxon>
        <taxon>Pseudomonadota</taxon>
        <taxon>Alphaproteobacteria</taxon>
        <taxon>Acetobacterales</taxon>
        <taxon>Acetobacteraceae</taxon>
        <taxon>Neoroseomonas</taxon>
    </lineage>
</organism>
<comment type="similarity">
    <text evidence="1">Belongs to the leucine-binding protein family.</text>
</comment>
<keyword evidence="3" id="KW-0029">Amino-acid transport</keyword>
<dbReference type="EMBL" id="JABBKX010000004">
    <property type="protein sequence ID" value="NMJ42338.1"/>
    <property type="molecule type" value="Genomic_DNA"/>
</dbReference>
<reference evidence="5 6" key="1">
    <citation type="submission" date="2020-03" db="EMBL/GenBank/DDBJ databases">
        <authorList>
            <person name="Sun Q."/>
        </authorList>
    </citation>
    <scope>NUCLEOTIDE SEQUENCE [LARGE SCALE GENOMIC DNA]</scope>
    <source>
        <strain evidence="5 6">JC162</strain>
    </source>
</reference>
<dbReference type="PANTHER" id="PTHR30483">
    <property type="entry name" value="LEUCINE-SPECIFIC-BINDING PROTEIN"/>
    <property type="match status" value="1"/>
</dbReference>
<evidence type="ECO:0000256" key="1">
    <source>
        <dbReference type="ARBA" id="ARBA00010062"/>
    </source>
</evidence>
<dbReference type="InterPro" id="IPR006311">
    <property type="entry name" value="TAT_signal"/>
</dbReference>
<dbReference type="RefSeq" id="WP_170054571.1">
    <property type="nucleotide sequence ID" value="NZ_JABBKX010000004.1"/>
</dbReference>
<comment type="caution">
    <text evidence="5">The sequence shown here is derived from an EMBL/GenBank/DDBJ whole genome shotgun (WGS) entry which is preliminary data.</text>
</comment>
<name>A0A848EG49_9PROT</name>
<evidence type="ECO:0000313" key="5">
    <source>
        <dbReference type="EMBL" id="NMJ42338.1"/>
    </source>
</evidence>
<keyword evidence="6" id="KW-1185">Reference proteome</keyword>
<evidence type="ECO:0000256" key="3">
    <source>
        <dbReference type="ARBA" id="ARBA00022970"/>
    </source>
</evidence>
<evidence type="ECO:0000259" key="4">
    <source>
        <dbReference type="Pfam" id="PF13458"/>
    </source>
</evidence>
<dbReference type="SUPFAM" id="SSF53822">
    <property type="entry name" value="Periplasmic binding protein-like I"/>
    <property type="match status" value="1"/>
</dbReference>
<dbReference type="Gene3D" id="3.40.50.2300">
    <property type="match status" value="2"/>
</dbReference>
<dbReference type="Proteomes" id="UP000548582">
    <property type="component" value="Unassembled WGS sequence"/>
</dbReference>
<accession>A0A848EG49</accession>
<evidence type="ECO:0000256" key="2">
    <source>
        <dbReference type="ARBA" id="ARBA00022729"/>
    </source>
</evidence>
<dbReference type="InterPro" id="IPR051010">
    <property type="entry name" value="BCAA_transport"/>
</dbReference>
<keyword evidence="3" id="KW-0813">Transport</keyword>
<dbReference type="InterPro" id="IPR028081">
    <property type="entry name" value="Leu-bd"/>
</dbReference>
<dbReference type="InterPro" id="IPR028082">
    <property type="entry name" value="Peripla_BP_I"/>
</dbReference>
<sequence length="404" mass="43082">MEMNRRSLLAGAAAVAAPLSRARAQATTIRLGVLTDMSGPYRDTTGPGSVVLTQAAASEFGNRGFNVEVLSADHQNKPDVGANIARQWYDQGVDVILDVPTSSVALAVNQIAREKNKVFLNSGAATSDLTGSQCSPNTVHWTYDTYMLAKGTGGAIVRTGGDSWFFITADYAFGHALERDTANFVRAAGGRVLGQVRYPFPATTDFSAFVVQAQASRAKVLGMANASTDTVNTIKAAREFGLHRSMKFAALLMGVMDIHALGLESAQGLMLTESFYWDLNDRTRALTQRVRAANQNRPPAMVPAGCYGAALHYLKAAADMGAAAAKADGRAAVARMKAMPTDDDAFGPGRIREDGRKLHPVFLFEVKSPSESRGPFDYYKVAATTPGDDAFRPLAEGGCSLVRS</sequence>
<dbReference type="PROSITE" id="PS51318">
    <property type="entry name" value="TAT"/>
    <property type="match status" value="1"/>
</dbReference>
<proteinExistence type="inferred from homology"/>